<keyword evidence="7 13" id="KW-0812">Transmembrane</keyword>
<feature type="transmembrane region" description="Helical" evidence="13">
    <location>
        <begin position="63"/>
        <end position="84"/>
    </location>
</feature>
<feature type="transmembrane region" description="Helical" evidence="13">
    <location>
        <begin position="27"/>
        <end position="51"/>
    </location>
</feature>
<dbReference type="NCBIfam" id="TIGR01583">
    <property type="entry name" value="formate-DH-gamm"/>
    <property type="match status" value="1"/>
</dbReference>
<evidence type="ECO:0000256" key="10">
    <source>
        <dbReference type="ARBA" id="ARBA00022989"/>
    </source>
</evidence>
<sequence>MTTSTEKVAVVRDTYTRYNPSERANHWLVVVCALLLMLSGLAFFHPVFFWLTALFGGGQAARAIHPWIGVVLAISFTFMGIRFFRQNIWTKEDSEWMSHVGDVINHREDKVPEAGRFNAAQKLVFYVMFWSVVTLFLSGLVLWQHYFGDAFPIGLQRFAGLVHAVMAAAMIITMIIHIYAAIWNAGSVRAMTRGPVTGGWLWKHHRRFLREEVGGRK</sequence>
<dbReference type="GO" id="GO:0015944">
    <property type="term" value="P:formate oxidation"/>
    <property type="evidence" value="ECO:0007669"/>
    <property type="project" value="TreeGrafter"/>
</dbReference>
<keyword evidence="16" id="KW-1185">Reference proteome</keyword>
<dbReference type="EMBL" id="LWQU01000138">
    <property type="protein sequence ID" value="OAN50543.1"/>
    <property type="molecule type" value="Genomic_DNA"/>
</dbReference>
<dbReference type="InterPro" id="IPR006471">
    <property type="entry name" value="Formate_DH_gsu"/>
</dbReference>
<comment type="similarity">
    <text evidence="3">Belongs to the formate dehydrogenase gamma subunit family.</text>
</comment>
<evidence type="ECO:0000313" key="15">
    <source>
        <dbReference type="EMBL" id="OAN50543.1"/>
    </source>
</evidence>
<evidence type="ECO:0000256" key="7">
    <source>
        <dbReference type="ARBA" id="ARBA00022692"/>
    </source>
</evidence>
<keyword evidence="9" id="KW-0249">Electron transport</keyword>
<dbReference type="GO" id="GO:0046872">
    <property type="term" value="F:metal ion binding"/>
    <property type="evidence" value="ECO:0007669"/>
    <property type="project" value="UniProtKB-KW"/>
</dbReference>
<dbReference type="GO" id="GO:0008863">
    <property type="term" value="F:formate dehydrogenase (NAD+) activity"/>
    <property type="evidence" value="ECO:0007669"/>
    <property type="project" value="InterPro"/>
</dbReference>
<dbReference type="GO" id="GO:0022904">
    <property type="term" value="P:respiratory electron transport chain"/>
    <property type="evidence" value="ECO:0007669"/>
    <property type="project" value="InterPro"/>
</dbReference>
<dbReference type="STRING" id="1437059.A6A05_12280"/>
<comment type="cofactor">
    <cofactor evidence="1">
        <name>heme</name>
        <dbReference type="ChEBI" id="CHEBI:30413"/>
    </cofactor>
</comment>
<evidence type="ECO:0000256" key="6">
    <source>
        <dbReference type="ARBA" id="ARBA00022617"/>
    </source>
</evidence>
<dbReference type="GO" id="GO:0005886">
    <property type="term" value="C:plasma membrane"/>
    <property type="evidence" value="ECO:0007669"/>
    <property type="project" value="UniProtKB-SubCell"/>
</dbReference>
<evidence type="ECO:0000259" key="14">
    <source>
        <dbReference type="Pfam" id="PF01292"/>
    </source>
</evidence>
<organism evidence="15 16">
    <name type="scientific">Magnetospirillum moscoviense</name>
    <dbReference type="NCBI Taxonomy" id="1437059"/>
    <lineage>
        <taxon>Bacteria</taxon>
        <taxon>Pseudomonadati</taxon>
        <taxon>Pseudomonadota</taxon>
        <taxon>Alphaproteobacteria</taxon>
        <taxon>Rhodospirillales</taxon>
        <taxon>Rhodospirillaceae</taxon>
        <taxon>Magnetospirillum</taxon>
    </lineage>
</organism>
<name>A0A178MPQ9_9PROT</name>
<keyword evidence="4" id="KW-0813">Transport</keyword>
<comment type="caution">
    <text evidence="15">The sequence shown here is derived from an EMBL/GenBank/DDBJ whole genome shotgun (WGS) entry which is preliminary data.</text>
</comment>
<dbReference type="Pfam" id="PF01292">
    <property type="entry name" value="Ni_hydr_CYTB"/>
    <property type="match status" value="1"/>
</dbReference>
<dbReference type="Proteomes" id="UP000078543">
    <property type="component" value="Unassembled WGS sequence"/>
</dbReference>
<dbReference type="PANTHER" id="PTHR30074">
    <property type="entry name" value="FORMATE DEHYDROGENASE, NITRATE-INDUCIBLE, CYTOCHROME B556 FDN SUBUNIT"/>
    <property type="match status" value="1"/>
</dbReference>
<keyword evidence="8" id="KW-0479">Metal-binding</keyword>
<evidence type="ECO:0000256" key="1">
    <source>
        <dbReference type="ARBA" id="ARBA00001971"/>
    </source>
</evidence>
<dbReference type="GO" id="GO:0036397">
    <property type="term" value="F:formate dehydrogenase (quinone) activity"/>
    <property type="evidence" value="ECO:0007669"/>
    <property type="project" value="TreeGrafter"/>
</dbReference>
<feature type="transmembrane region" description="Helical" evidence="13">
    <location>
        <begin position="158"/>
        <end position="183"/>
    </location>
</feature>
<dbReference type="AlphaFoldDB" id="A0A178MPQ9"/>
<evidence type="ECO:0000256" key="4">
    <source>
        <dbReference type="ARBA" id="ARBA00022448"/>
    </source>
</evidence>
<keyword evidence="12 13" id="KW-0472">Membrane</keyword>
<proteinExistence type="inferred from homology"/>
<dbReference type="OrthoDB" id="9790598at2"/>
<feature type="domain" description="Cytochrome b561 bacterial/Ni-hydrogenase" evidence="14">
    <location>
        <begin position="17"/>
        <end position="194"/>
    </location>
</feature>
<accession>A0A178MPQ9</accession>
<evidence type="ECO:0000256" key="5">
    <source>
        <dbReference type="ARBA" id="ARBA00022475"/>
    </source>
</evidence>
<evidence type="ECO:0000313" key="16">
    <source>
        <dbReference type="Proteomes" id="UP000078543"/>
    </source>
</evidence>
<protein>
    <submittedName>
        <fullName evidence="15">Formate dehydrogenase</fullName>
    </submittedName>
</protein>
<evidence type="ECO:0000256" key="3">
    <source>
        <dbReference type="ARBA" id="ARBA00010747"/>
    </source>
</evidence>
<dbReference type="GO" id="GO:0009326">
    <property type="term" value="C:formate dehydrogenase complex"/>
    <property type="evidence" value="ECO:0007669"/>
    <property type="project" value="InterPro"/>
</dbReference>
<dbReference type="RefSeq" id="WP_068500269.1">
    <property type="nucleotide sequence ID" value="NZ_LWQU01000138.1"/>
</dbReference>
<dbReference type="InterPro" id="IPR011577">
    <property type="entry name" value="Cyt_b561_bac/Ni-Hgenase"/>
</dbReference>
<evidence type="ECO:0000256" key="2">
    <source>
        <dbReference type="ARBA" id="ARBA00004651"/>
    </source>
</evidence>
<dbReference type="GO" id="GO:0009055">
    <property type="term" value="F:electron transfer activity"/>
    <property type="evidence" value="ECO:0007669"/>
    <property type="project" value="InterPro"/>
</dbReference>
<comment type="subcellular location">
    <subcellularLocation>
        <location evidence="2">Cell membrane</location>
        <topology evidence="2">Multi-pass membrane protein</topology>
    </subcellularLocation>
</comment>
<keyword evidence="5" id="KW-1003">Cell membrane</keyword>
<dbReference type="PANTHER" id="PTHR30074:SF5">
    <property type="entry name" value="FORMATE DEHYDROGENASE, NITRATE-INDUCIBLE, CYTOCHROME B556(FDN) SUBUNIT"/>
    <property type="match status" value="1"/>
</dbReference>
<evidence type="ECO:0000256" key="8">
    <source>
        <dbReference type="ARBA" id="ARBA00022723"/>
    </source>
</evidence>
<gene>
    <name evidence="15" type="ORF">A6A05_12280</name>
</gene>
<keyword evidence="6" id="KW-0349">Heme</keyword>
<keyword evidence="10 13" id="KW-1133">Transmembrane helix</keyword>
<evidence type="ECO:0000256" key="13">
    <source>
        <dbReference type="SAM" id="Phobius"/>
    </source>
</evidence>
<dbReference type="InterPro" id="IPR051817">
    <property type="entry name" value="FDH_cytochrome_b556_subunit"/>
</dbReference>
<dbReference type="SUPFAM" id="SSF81342">
    <property type="entry name" value="Transmembrane di-heme cytochromes"/>
    <property type="match status" value="1"/>
</dbReference>
<dbReference type="Gene3D" id="1.20.950.20">
    <property type="entry name" value="Transmembrane di-heme cytochromes, Chain C"/>
    <property type="match status" value="1"/>
</dbReference>
<evidence type="ECO:0000256" key="11">
    <source>
        <dbReference type="ARBA" id="ARBA00023004"/>
    </source>
</evidence>
<keyword evidence="11" id="KW-0408">Iron</keyword>
<dbReference type="InterPro" id="IPR016174">
    <property type="entry name" value="Di-haem_cyt_TM"/>
</dbReference>
<evidence type="ECO:0000256" key="12">
    <source>
        <dbReference type="ARBA" id="ARBA00023136"/>
    </source>
</evidence>
<reference evidence="15 16" key="1">
    <citation type="submission" date="2016-04" db="EMBL/GenBank/DDBJ databases">
        <title>Draft genome sequence of freshwater magnetotactic bacteria Magnetospirillum marisnigri SP-1 and Magnetospirillum moscoviense BB-1.</title>
        <authorList>
            <person name="Koziaeva V."/>
            <person name="Dziuba M.V."/>
            <person name="Ivanov T.M."/>
            <person name="Kuznetsov B."/>
            <person name="Grouzdev D.S."/>
        </authorList>
    </citation>
    <scope>NUCLEOTIDE SEQUENCE [LARGE SCALE GENOMIC DNA]</scope>
    <source>
        <strain evidence="15 16">BB-1</strain>
    </source>
</reference>
<evidence type="ECO:0000256" key="9">
    <source>
        <dbReference type="ARBA" id="ARBA00022982"/>
    </source>
</evidence>
<dbReference type="GO" id="GO:0009061">
    <property type="term" value="P:anaerobic respiration"/>
    <property type="evidence" value="ECO:0007669"/>
    <property type="project" value="TreeGrafter"/>
</dbReference>
<feature type="transmembrane region" description="Helical" evidence="13">
    <location>
        <begin position="123"/>
        <end position="146"/>
    </location>
</feature>